<evidence type="ECO:0000259" key="8">
    <source>
        <dbReference type="PROSITE" id="PS51379"/>
    </source>
</evidence>
<evidence type="ECO:0000256" key="7">
    <source>
        <dbReference type="ARBA" id="ARBA00023014"/>
    </source>
</evidence>
<dbReference type="InterPro" id="IPR009014">
    <property type="entry name" value="Transketo_C/PFOR_II"/>
</dbReference>
<dbReference type="SUPFAM" id="SSF54862">
    <property type="entry name" value="4Fe-4S ferredoxins"/>
    <property type="match status" value="1"/>
</dbReference>
<dbReference type="InterPro" id="IPR002880">
    <property type="entry name" value="Pyrv_Fd/Flavodoxin_OxRdtase_N"/>
</dbReference>
<dbReference type="InterPro" id="IPR033412">
    <property type="entry name" value="PFOR_II"/>
</dbReference>
<proteinExistence type="predicted"/>
<dbReference type="Gene3D" id="3.40.50.970">
    <property type="match status" value="2"/>
</dbReference>
<evidence type="ECO:0000313" key="9">
    <source>
        <dbReference type="EMBL" id="NKI32755.1"/>
    </source>
</evidence>
<keyword evidence="2" id="KW-0004">4Fe-4S</keyword>
<dbReference type="Pfam" id="PF01855">
    <property type="entry name" value="POR_N"/>
    <property type="match status" value="1"/>
</dbReference>
<dbReference type="Pfam" id="PF02775">
    <property type="entry name" value="TPP_enzyme_C"/>
    <property type="match status" value="1"/>
</dbReference>
<dbReference type="PROSITE" id="PS00198">
    <property type="entry name" value="4FE4S_FER_1"/>
    <property type="match status" value="1"/>
</dbReference>
<dbReference type="PROSITE" id="PS51379">
    <property type="entry name" value="4FE4S_FER_2"/>
    <property type="match status" value="2"/>
</dbReference>
<keyword evidence="3" id="KW-0479">Metal-binding</keyword>
<evidence type="ECO:0000256" key="2">
    <source>
        <dbReference type="ARBA" id="ARBA00022485"/>
    </source>
</evidence>
<dbReference type="Proteomes" id="UP000718451">
    <property type="component" value="Unassembled WGS sequence"/>
</dbReference>
<sequence length="1116" mass="124348">MKKQSQIQVCANEAVARIAYKTNEIFPIYPITPASPMSSWVEEWSAKGQKNIFGSIPRAFEMQSEAGVAGTMHGALQTGSLSSTFTASQGLLLMLPNMYKIAGELTPNVIHVATRSIATHALSIFGDHSDIMAVRASGYAFLASASVQEAMDFALISQLATLKSKIPFVHFFDGFRTSHETQKINEVSDDIILKLMDDEAVKAHRRNALDPNNPVIRGTSQAADTFFQSREAINSLYESCPDVVQETMDEFADLTGRHYKIIDYFGHPDAEHVLISMASSTETIEETVRFLNGKGEKCGLIKIRLYRPLSIPNLLCALPKSCKNIAVLDRTKEAGSVGEPLFLEINQALVTAYHNKEISYLPMVIGGRYGLSSKELTPGMVVSIFENLKNEHPKPRFTVGINDDVSNLSLPVMANPNLLKGSFQMLCYGQDEGFNQAYETFLNDLTLAQPSFLQSYTEIDYKKSKSDTVHNLRLSETGIKAPYLIQEADLLICANAAYLNNQSIFKRIKTNGTLILSNALGLENIWANLELEIRDFIRTKRICLYAFNGEEDQLFKLLLKMNPFSTNGEFITTTNELTSIPTLDKQFEYRLDSESNFTNTFLGHLLDKRGNELPVSAFPIDGTFPTNTSELLGNRGKGKIPIWDMDSCTQCGLCSLACPQAAIRPKVISNEQMPLKKGFKSLNANQLGEGFDLLNYTIQVNPDQCTSCNNCVESCTVGALQMSSSKSAIAMAQEHWSIFENIQEYDRCQIDDYSIPQQQLQQPLFKYSTGEENCGQAPYLKLISQLFGDRMLIANATGASSIFGGALPVTPWSKNKEGFGPAWSNSLFEDNAEFGMGFQLSQRMKFKEARTLLANMNCSINGSLISDILECQQLSEQEIFDQRNRVLQLKKILRTFEDTNSKQLLELADFLVKRSVWIIGGDGWAYDIGYGGVDHVLASGENVNILVLDNELYSNTGGQKSKATPKGASAKFGFQPKAKNKKDLGALAMQYDDVYVASIAIGADAQQTLTAFKEAESFEGPSLIIAYCSSKEHGIDSKSTWKHQAAAVKSGHWKLYRYDPRLGEDFLTRYQLDSVRPSMPIKDFYAMEKRFHKYLNEQTEFVSETKNECNLDYYNC</sequence>
<reference evidence="9 10" key="1">
    <citation type="submission" date="2020-04" db="EMBL/GenBank/DDBJ databases">
        <authorList>
            <person name="Yoon J."/>
        </authorList>
    </citation>
    <scope>NUCLEOTIDE SEQUENCE [LARGE SCALE GENOMIC DNA]</scope>
    <source>
        <strain evidence="9 10">DJ-13</strain>
    </source>
</reference>
<dbReference type="EMBL" id="JAAWWL010000002">
    <property type="protein sequence ID" value="NKI32755.1"/>
    <property type="molecule type" value="Genomic_DNA"/>
</dbReference>
<evidence type="ECO:0000256" key="6">
    <source>
        <dbReference type="ARBA" id="ARBA00023004"/>
    </source>
</evidence>
<dbReference type="Gene3D" id="3.30.70.20">
    <property type="match status" value="1"/>
</dbReference>
<dbReference type="InterPro" id="IPR011766">
    <property type="entry name" value="TPP_enzyme_TPP-bd"/>
</dbReference>
<feature type="domain" description="4Fe-4S ferredoxin-type" evidence="8">
    <location>
        <begin position="639"/>
        <end position="668"/>
    </location>
</feature>
<dbReference type="SMART" id="SM00890">
    <property type="entry name" value="EKR"/>
    <property type="match status" value="1"/>
</dbReference>
<keyword evidence="1" id="KW-0813">Transport</keyword>
<keyword evidence="6" id="KW-0408">Iron</keyword>
<accession>A0ABX1GUT4</accession>
<evidence type="ECO:0000256" key="4">
    <source>
        <dbReference type="ARBA" id="ARBA00022982"/>
    </source>
</evidence>
<protein>
    <submittedName>
        <fullName evidence="9">4Fe-4S binding protein</fullName>
    </submittedName>
</protein>
<dbReference type="InterPro" id="IPR029061">
    <property type="entry name" value="THDP-binding"/>
</dbReference>
<dbReference type="Pfam" id="PF10371">
    <property type="entry name" value="EKR"/>
    <property type="match status" value="1"/>
</dbReference>
<dbReference type="InterPro" id="IPR019456">
    <property type="entry name" value="Pyrv-flavodox_OxRtase_EKR"/>
</dbReference>
<evidence type="ECO:0000256" key="1">
    <source>
        <dbReference type="ARBA" id="ARBA00022448"/>
    </source>
</evidence>
<evidence type="ECO:0000256" key="5">
    <source>
        <dbReference type="ARBA" id="ARBA00023002"/>
    </source>
</evidence>
<dbReference type="Gene3D" id="3.40.50.920">
    <property type="match status" value="1"/>
</dbReference>
<gene>
    <name evidence="9" type="ORF">HCU67_12430</name>
</gene>
<dbReference type="Gene3D" id="4.10.780.10">
    <property type="entry name" value="Pyruvate-flavodoxin oxidoreductase, EKR domain"/>
    <property type="match status" value="1"/>
</dbReference>
<keyword evidence="4" id="KW-0249">Electron transport</keyword>
<dbReference type="PANTHER" id="PTHR32154:SF0">
    <property type="entry name" value="PYRUVATE-FLAVODOXIN OXIDOREDUCTASE-RELATED"/>
    <property type="match status" value="1"/>
</dbReference>
<dbReference type="SUPFAM" id="SSF53323">
    <property type="entry name" value="Pyruvate-ferredoxin oxidoreductase, PFOR, domain III"/>
    <property type="match status" value="1"/>
</dbReference>
<dbReference type="Pfam" id="PF17147">
    <property type="entry name" value="PFOR_II"/>
    <property type="match status" value="1"/>
</dbReference>
<evidence type="ECO:0000256" key="3">
    <source>
        <dbReference type="ARBA" id="ARBA00022723"/>
    </source>
</evidence>
<dbReference type="RefSeq" id="WP_168552932.1">
    <property type="nucleotide sequence ID" value="NZ_JAAWWL010000002.1"/>
</dbReference>
<dbReference type="Gene3D" id="3.40.920.10">
    <property type="entry name" value="Pyruvate-ferredoxin oxidoreductase, PFOR, domain III"/>
    <property type="match status" value="1"/>
</dbReference>
<evidence type="ECO:0000313" key="10">
    <source>
        <dbReference type="Proteomes" id="UP000718451"/>
    </source>
</evidence>
<dbReference type="InterPro" id="IPR002869">
    <property type="entry name" value="Pyrv_flavodox_OxRed_cen"/>
</dbReference>
<dbReference type="CDD" id="cd07034">
    <property type="entry name" value="TPP_PYR_PFOR_IOR-alpha_like"/>
    <property type="match status" value="1"/>
</dbReference>
<dbReference type="PANTHER" id="PTHR32154">
    <property type="entry name" value="PYRUVATE-FLAVODOXIN OXIDOREDUCTASE-RELATED"/>
    <property type="match status" value="1"/>
</dbReference>
<dbReference type="SUPFAM" id="SSF52518">
    <property type="entry name" value="Thiamin diphosphate-binding fold (THDP-binding)"/>
    <property type="match status" value="2"/>
</dbReference>
<comment type="caution">
    <text evidence="9">The sequence shown here is derived from an EMBL/GenBank/DDBJ whole genome shotgun (WGS) entry which is preliminary data.</text>
</comment>
<feature type="domain" description="4Fe-4S ferredoxin-type" evidence="8">
    <location>
        <begin position="696"/>
        <end position="725"/>
    </location>
</feature>
<dbReference type="InterPro" id="IPR017900">
    <property type="entry name" value="4Fe4S_Fe_S_CS"/>
</dbReference>
<keyword evidence="7" id="KW-0411">Iron-sulfur</keyword>
<organism evidence="9 10">
    <name type="scientific">Croceivirga thetidis</name>
    <dbReference type="NCBI Taxonomy" id="2721623"/>
    <lineage>
        <taxon>Bacteria</taxon>
        <taxon>Pseudomonadati</taxon>
        <taxon>Bacteroidota</taxon>
        <taxon>Flavobacteriia</taxon>
        <taxon>Flavobacteriales</taxon>
        <taxon>Flavobacteriaceae</taxon>
        <taxon>Croceivirga</taxon>
    </lineage>
</organism>
<dbReference type="InterPro" id="IPR037112">
    <property type="entry name" value="Pyrv-flavodox_OxR_EKR_sf"/>
</dbReference>
<keyword evidence="10" id="KW-1185">Reference proteome</keyword>
<dbReference type="SUPFAM" id="SSF52922">
    <property type="entry name" value="TK C-terminal domain-like"/>
    <property type="match status" value="1"/>
</dbReference>
<dbReference type="InterPro" id="IPR050722">
    <property type="entry name" value="Pyruvate:ferred/Flavod_OxRd"/>
</dbReference>
<name>A0ABX1GUT4_9FLAO</name>
<keyword evidence="5" id="KW-0560">Oxidoreductase</keyword>
<dbReference type="Pfam" id="PF12838">
    <property type="entry name" value="Fer4_7"/>
    <property type="match status" value="1"/>
</dbReference>
<dbReference type="InterPro" id="IPR017896">
    <property type="entry name" value="4Fe4S_Fe-S-bd"/>
</dbReference>